<protein>
    <submittedName>
        <fullName evidence="2">Lycopene cyclase family protein</fullName>
    </submittedName>
</protein>
<keyword evidence="1" id="KW-1133">Transmembrane helix</keyword>
<dbReference type="Pfam" id="PF05834">
    <property type="entry name" value="Lycopene_cycl"/>
    <property type="match status" value="1"/>
</dbReference>
<organism evidence="2 3">
    <name type="scientific">Pontibacter rugosus</name>
    <dbReference type="NCBI Taxonomy" id="1745966"/>
    <lineage>
        <taxon>Bacteria</taxon>
        <taxon>Pseudomonadati</taxon>
        <taxon>Bacteroidota</taxon>
        <taxon>Cytophagia</taxon>
        <taxon>Cytophagales</taxon>
        <taxon>Hymenobacteraceae</taxon>
        <taxon>Pontibacter</taxon>
    </lineage>
</organism>
<dbReference type="EMBL" id="JBHTLD010000046">
    <property type="protein sequence ID" value="MFD1185998.1"/>
    <property type="molecule type" value="Genomic_DNA"/>
</dbReference>
<reference evidence="3" key="1">
    <citation type="journal article" date="2019" name="Int. J. Syst. Evol. Microbiol.">
        <title>The Global Catalogue of Microorganisms (GCM) 10K type strain sequencing project: providing services to taxonomists for standard genome sequencing and annotation.</title>
        <authorList>
            <consortium name="The Broad Institute Genomics Platform"/>
            <consortium name="The Broad Institute Genome Sequencing Center for Infectious Disease"/>
            <person name="Wu L."/>
            <person name="Ma J."/>
        </authorList>
    </citation>
    <scope>NUCLEOTIDE SEQUENCE [LARGE SCALE GENOMIC DNA]</scope>
    <source>
        <strain evidence="3">JCM 31319</strain>
    </source>
</reference>
<feature type="transmembrane region" description="Helical" evidence="1">
    <location>
        <begin position="6"/>
        <end position="27"/>
    </location>
</feature>
<name>A0ABW3SM99_9BACT</name>
<proteinExistence type="predicted"/>
<dbReference type="Proteomes" id="UP001597094">
    <property type="component" value="Unassembled WGS sequence"/>
</dbReference>
<gene>
    <name evidence="2" type="ORF">ACFQ2O_07265</name>
</gene>
<dbReference type="InterPro" id="IPR036188">
    <property type="entry name" value="FAD/NAD-bd_sf"/>
</dbReference>
<sequence length="390" mass="44511">MEQAAQHYDYIIAGAGAAGLSLLCYLLEEPALRQKKILLLDREKKQTNDRTWCFWQVEEGPFESCLKHQWQHLHFYSEGFSSLLDISPYRYKMLESAAFYSFCLNKASAAANVTLVEDEILDISPDGAVQGKKAIYTGAYVFNSVKFKIPERGHYHHLLQHFKGYFIKTNEDAFNPEAPTLMDFRVAQHQDCRFVYVLPFNKREALVEYTGFSPAPLQQEQYDDELTHYLEHYLQHSEYEITRTEYGVIPMTNAPFRTSESDQVINIGTAGGATKASTGYTFSFIQRQCAAIAHNLAAGKTPLHQLAASRGKYKLYDSIFLRVLSEKEYPAWKVFEAMFSKLPAATILKFLNEDSTLLEDLQVMRSVDKGTFASAAAKELYLTFKRVLPK</sequence>
<keyword evidence="1" id="KW-0812">Transmembrane</keyword>
<evidence type="ECO:0000313" key="3">
    <source>
        <dbReference type="Proteomes" id="UP001597094"/>
    </source>
</evidence>
<evidence type="ECO:0000313" key="2">
    <source>
        <dbReference type="EMBL" id="MFD1185998.1"/>
    </source>
</evidence>
<dbReference type="SUPFAM" id="SSF51905">
    <property type="entry name" value="FAD/NAD(P)-binding domain"/>
    <property type="match status" value="1"/>
</dbReference>
<dbReference type="RefSeq" id="WP_377524835.1">
    <property type="nucleotide sequence ID" value="NZ_JBHTLD010000046.1"/>
</dbReference>
<keyword evidence="1" id="KW-0472">Membrane</keyword>
<dbReference type="Gene3D" id="3.50.50.60">
    <property type="entry name" value="FAD/NAD(P)-binding domain"/>
    <property type="match status" value="1"/>
</dbReference>
<keyword evidence="3" id="KW-1185">Reference proteome</keyword>
<accession>A0ABW3SM99</accession>
<evidence type="ECO:0000256" key="1">
    <source>
        <dbReference type="SAM" id="Phobius"/>
    </source>
</evidence>
<comment type="caution">
    <text evidence="2">The sequence shown here is derived from an EMBL/GenBank/DDBJ whole genome shotgun (WGS) entry which is preliminary data.</text>
</comment>